<evidence type="ECO:0000256" key="3">
    <source>
        <dbReference type="ARBA" id="ARBA00022692"/>
    </source>
</evidence>
<dbReference type="InterPro" id="IPR013099">
    <property type="entry name" value="K_chnl_dom"/>
</dbReference>
<keyword evidence="5" id="KW-0406">Ion transport</keyword>
<dbReference type="GO" id="GO:0001508">
    <property type="term" value="P:action potential"/>
    <property type="evidence" value="ECO:0007669"/>
    <property type="project" value="TreeGrafter"/>
</dbReference>
<evidence type="ECO:0000256" key="1">
    <source>
        <dbReference type="ARBA" id="ARBA00004141"/>
    </source>
</evidence>
<dbReference type="Gene3D" id="1.10.287.70">
    <property type="match status" value="1"/>
</dbReference>
<organism evidence="10 11">
    <name type="scientific">Oceanirhabdus seepicola</name>
    <dbReference type="NCBI Taxonomy" id="2828781"/>
    <lineage>
        <taxon>Bacteria</taxon>
        <taxon>Bacillati</taxon>
        <taxon>Bacillota</taxon>
        <taxon>Clostridia</taxon>
        <taxon>Eubacteriales</taxon>
        <taxon>Clostridiaceae</taxon>
        <taxon>Oceanirhabdus</taxon>
    </lineage>
</organism>
<reference evidence="10" key="1">
    <citation type="journal article" date="2021" name="mSystems">
        <title>Bacteria and Archaea Synergistically Convert Glycine Betaine to Biogenic Methane in the Formosa Cold Seep of the South China Sea.</title>
        <authorList>
            <person name="Li L."/>
            <person name="Zhang W."/>
            <person name="Zhang S."/>
            <person name="Song L."/>
            <person name="Sun Q."/>
            <person name="Zhang H."/>
            <person name="Xiang H."/>
            <person name="Dong X."/>
        </authorList>
    </citation>
    <scope>NUCLEOTIDE SEQUENCE</scope>
    <source>
        <strain evidence="10">ZWT</strain>
    </source>
</reference>
<feature type="transmembrane region" description="Helical" evidence="8">
    <location>
        <begin position="12"/>
        <end position="30"/>
    </location>
</feature>
<dbReference type="Gene3D" id="1.20.5.110">
    <property type="match status" value="1"/>
</dbReference>
<evidence type="ECO:0000256" key="5">
    <source>
        <dbReference type="ARBA" id="ARBA00023065"/>
    </source>
</evidence>
<evidence type="ECO:0000256" key="8">
    <source>
        <dbReference type="SAM" id="Phobius"/>
    </source>
</evidence>
<evidence type="ECO:0000256" key="4">
    <source>
        <dbReference type="ARBA" id="ARBA00022989"/>
    </source>
</evidence>
<dbReference type="Gene3D" id="1.20.120.350">
    <property type="entry name" value="Voltage-gated potassium channels. Chain C"/>
    <property type="match status" value="1"/>
</dbReference>
<keyword evidence="6 8" id="KW-0472">Membrane</keyword>
<accession>A0A9J6PDR5</accession>
<keyword evidence="4 8" id="KW-1133">Transmembrane helix</keyword>
<name>A0A9J6PDR5_9CLOT</name>
<keyword evidence="2" id="KW-0813">Transport</keyword>
<evidence type="ECO:0000259" key="9">
    <source>
        <dbReference type="Pfam" id="PF07885"/>
    </source>
</evidence>
<dbReference type="EMBL" id="JAGSOJ010000006">
    <property type="protein sequence ID" value="MCM1992616.1"/>
    <property type="molecule type" value="Genomic_DNA"/>
</dbReference>
<evidence type="ECO:0000256" key="6">
    <source>
        <dbReference type="ARBA" id="ARBA00023136"/>
    </source>
</evidence>
<protein>
    <submittedName>
        <fullName evidence="10">Potassium channel family protein</fullName>
    </submittedName>
</protein>
<dbReference type="GO" id="GO:0005249">
    <property type="term" value="F:voltage-gated potassium channel activity"/>
    <property type="evidence" value="ECO:0007669"/>
    <property type="project" value="InterPro"/>
</dbReference>
<keyword evidence="11" id="KW-1185">Reference proteome</keyword>
<dbReference type="GO" id="GO:0008076">
    <property type="term" value="C:voltage-gated potassium channel complex"/>
    <property type="evidence" value="ECO:0007669"/>
    <property type="project" value="InterPro"/>
</dbReference>
<feature type="transmembrane region" description="Helical" evidence="8">
    <location>
        <begin position="113"/>
        <end position="138"/>
    </location>
</feature>
<dbReference type="InterPro" id="IPR028325">
    <property type="entry name" value="VG_K_chnl"/>
</dbReference>
<dbReference type="InterPro" id="IPR027359">
    <property type="entry name" value="Volt_channel_dom_sf"/>
</dbReference>
<dbReference type="PANTHER" id="PTHR11537:SF254">
    <property type="entry name" value="POTASSIUM VOLTAGE-GATED CHANNEL PROTEIN SHAB"/>
    <property type="match status" value="1"/>
</dbReference>
<sequence length="246" mass="28958">MKKRINMIYEVTINIVAGFIVLNTVVRFLGYELFRHTKIYRFIELMIYFIFTVEYVYRLIIAKDKKAFIKNNIFDLLAIIPFSSVFRIFRIIRAIKLIKKSKIKKIGIRIKQFINTNSFSYVLYGTLTLVFVGGYTLYRFEEGKSIHSLWDGIWTAFVTITTVGYGDYAPVTVWGRITAMILMLVGIGFLGMLTGTISTYFINKRKSQLWEENYGDEYKTVDLSEFTEVEIKEIKNFIEFMRSRKK</sequence>
<evidence type="ECO:0000313" key="10">
    <source>
        <dbReference type="EMBL" id="MCM1992616.1"/>
    </source>
</evidence>
<reference evidence="10" key="2">
    <citation type="submission" date="2021-04" db="EMBL/GenBank/DDBJ databases">
        <authorList>
            <person name="Dong X."/>
        </authorList>
    </citation>
    <scope>NUCLEOTIDE SEQUENCE</scope>
    <source>
        <strain evidence="10">ZWT</strain>
    </source>
</reference>
<dbReference type="PANTHER" id="PTHR11537">
    <property type="entry name" value="VOLTAGE-GATED POTASSIUM CHANNEL"/>
    <property type="match status" value="1"/>
</dbReference>
<feature type="transmembrane region" description="Helical" evidence="8">
    <location>
        <begin position="177"/>
        <end position="202"/>
    </location>
</feature>
<evidence type="ECO:0000256" key="2">
    <source>
        <dbReference type="ARBA" id="ARBA00022448"/>
    </source>
</evidence>
<dbReference type="Proteomes" id="UP001056429">
    <property type="component" value="Unassembled WGS sequence"/>
</dbReference>
<evidence type="ECO:0000256" key="7">
    <source>
        <dbReference type="ARBA" id="ARBA00023303"/>
    </source>
</evidence>
<proteinExistence type="predicted"/>
<keyword evidence="7 10" id="KW-0407">Ion channel</keyword>
<feature type="domain" description="Potassium channel" evidence="9">
    <location>
        <begin position="126"/>
        <end position="201"/>
    </location>
</feature>
<dbReference type="SUPFAM" id="SSF81324">
    <property type="entry name" value="Voltage-gated potassium channels"/>
    <property type="match status" value="1"/>
</dbReference>
<evidence type="ECO:0000313" key="11">
    <source>
        <dbReference type="Proteomes" id="UP001056429"/>
    </source>
</evidence>
<dbReference type="RefSeq" id="WP_250861783.1">
    <property type="nucleotide sequence ID" value="NZ_JAGSOJ010000006.1"/>
</dbReference>
<comment type="subcellular location">
    <subcellularLocation>
        <location evidence="1">Membrane</location>
        <topology evidence="1">Multi-pass membrane protein</topology>
    </subcellularLocation>
</comment>
<keyword evidence="3 8" id="KW-0812">Transmembrane</keyword>
<dbReference type="AlphaFoldDB" id="A0A9J6PDR5"/>
<dbReference type="Pfam" id="PF07885">
    <property type="entry name" value="Ion_trans_2"/>
    <property type="match status" value="1"/>
</dbReference>
<comment type="caution">
    <text evidence="10">The sequence shown here is derived from an EMBL/GenBank/DDBJ whole genome shotgun (WGS) entry which is preliminary data.</text>
</comment>
<gene>
    <name evidence="10" type="ORF">KDK92_23115</name>
</gene>
<feature type="transmembrane region" description="Helical" evidence="8">
    <location>
        <begin position="42"/>
        <end position="61"/>
    </location>
</feature>